<gene>
    <name evidence="8" type="ORF">HPB51_010582</name>
</gene>
<comment type="cofactor">
    <cofactor evidence="1">
        <name>Mn(2+)</name>
        <dbReference type="ChEBI" id="CHEBI:29035"/>
    </cofactor>
</comment>
<name>A0A9J6E973_RHIMP</name>
<dbReference type="Pfam" id="PF00293">
    <property type="entry name" value="NUDIX"/>
    <property type="match status" value="1"/>
</dbReference>
<dbReference type="Gene3D" id="3.90.79.10">
    <property type="entry name" value="Nucleoside Triphosphate Pyrophosphohydrolase"/>
    <property type="match status" value="1"/>
</dbReference>
<dbReference type="Proteomes" id="UP000821866">
    <property type="component" value="Chromosome 3"/>
</dbReference>
<keyword evidence="3" id="KW-0479">Metal-binding</keyword>
<proteinExistence type="predicted"/>
<evidence type="ECO:0000256" key="3">
    <source>
        <dbReference type="ARBA" id="ARBA00022723"/>
    </source>
</evidence>
<reference evidence="8" key="1">
    <citation type="journal article" date="2020" name="Cell">
        <title>Large-Scale Comparative Analyses of Tick Genomes Elucidate Their Genetic Diversity and Vector Capacities.</title>
        <authorList>
            <consortium name="Tick Genome and Microbiome Consortium (TIGMIC)"/>
            <person name="Jia N."/>
            <person name="Wang J."/>
            <person name="Shi W."/>
            <person name="Du L."/>
            <person name="Sun Y."/>
            <person name="Zhan W."/>
            <person name="Jiang J.F."/>
            <person name="Wang Q."/>
            <person name="Zhang B."/>
            <person name="Ji P."/>
            <person name="Bell-Sakyi L."/>
            <person name="Cui X.M."/>
            <person name="Yuan T.T."/>
            <person name="Jiang B.G."/>
            <person name="Yang W.F."/>
            <person name="Lam T.T."/>
            <person name="Chang Q.C."/>
            <person name="Ding S.J."/>
            <person name="Wang X.J."/>
            <person name="Zhu J.G."/>
            <person name="Ruan X.D."/>
            <person name="Zhao L."/>
            <person name="Wei J.T."/>
            <person name="Ye R.Z."/>
            <person name="Que T.C."/>
            <person name="Du C.H."/>
            <person name="Zhou Y.H."/>
            <person name="Cheng J.X."/>
            <person name="Dai P.F."/>
            <person name="Guo W.B."/>
            <person name="Han X.H."/>
            <person name="Huang E.J."/>
            <person name="Li L.F."/>
            <person name="Wei W."/>
            <person name="Gao Y.C."/>
            <person name="Liu J.Z."/>
            <person name="Shao H.Z."/>
            <person name="Wang X."/>
            <person name="Wang C.C."/>
            <person name="Yang T.C."/>
            <person name="Huo Q.B."/>
            <person name="Li W."/>
            <person name="Chen H.Y."/>
            <person name="Chen S.E."/>
            <person name="Zhou L.G."/>
            <person name="Ni X.B."/>
            <person name="Tian J.H."/>
            <person name="Sheng Y."/>
            <person name="Liu T."/>
            <person name="Pan Y.S."/>
            <person name="Xia L.Y."/>
            <person name="Li J."/>
            <person name="Zhao F."/>
            <person name="Cao W.C."/>
        </authorList>
    </citation>
    <scope>NUCLEOTIDE SEQUENCE</scope>
    <source>
        <strain evidence="8">Rmic-2018</strain>
    </source>
</reference>
<keyword evidence="9" id="KW-1185">Reference proteome</keyword>
<keyword evidence="6" id="KW-0464">Manganese</keyword>
<evidence type="ECO:0000259" key="7">
    <source>
        <dbReference type="PROSITE" id="PS51462"/>
    </source>
</evidence>
<evidence type="ECO:0000256" key="5">
    <source>
        <dbReference type="ARBA" id="ARBA00022842"/>
    </source>
</evidence>
<evidence type="ECO:0000256" key="6">
    <source>
        <dbReference type="ARBA" id="ARBA00023211"/>
    </source>
</evidence>
<evidence type="ECO:0000313" key="8">
    <source>
        <dbReference type="EMBL" id="KAH8030648.1"/>
    </source>
</evidence>
<accession>A0A9J6E973</accession>
<keyword evidence="5" id="KW-0460">Magnesium</keyword>
<dbReference type="InterPro" id="IPR015797">
    <property type="entry name" value="NUDIX_hydrolase-like_dom_sf"/>
</dbReference>
<comment type="caution">
    <text evidence="8">The sequence shown here is derived from an EMBL/GenBank/DDBJ whole genome shotgun (WGS) entry which is preliminary data.</text>
</comment>
<evidence type="ECO:0000256" key="1">
    <source>
        <dbReference type="ARBA" id="ARBA00001936"/>
    </source>
</evidence>
<evidence type="ECO:0000313" key="9">
    <source>
        <dbReference type="Proteomes" id="UP000821866"/>
    </source>
</evidence>
<dbReference type="OrthoDB" id="10262892at2759"/>
<evidence type="ECO:0000256" key="4">
    <source>
        <dbReference type="ARBA" id="ARBA00022801"/>
    </source>
</evidence>
<feature type="domain" description="Nudix hydrolase" evidence="7">
    <location>
        <begin position="73"/>
        <end position="216"/>
    </location>
</feature>
<dbReference type="PANTHER" id="PTHR12992:SF11">
    <property type="entry name" value="MITOCHONDRIAL COENZYME A DIPHOSPHATASE NUDT8"/>
    <property type="match status" value="1"/>
</dbReference>
<dbReference type="GO" id="GO:0010945">
    <property type="term" value="F:coenzyme A diphosphatase activity"/>
    <property type="evidence" value="ECO:0007669"/>
    <property type="project" value="InterPro"/>
</dbReference>
<comment type="cofactor">
    <cofactor evidence="2">
        <name>Mg(2+)</name>
        <dbReference type="ChEBI" id="CHEBI:18420"/>
    </cofactor>
</comment>
<dbReference type="OMA" id="GMEHAED"/>
<dbReference type="InterPro" id="IPR045121">
    <property type="entry name" value="CoAse"/>
</dbReference>
<dbReference type="PANTHER" id="PTHR12992">
    <property type="entry name" value="NUDIX HYDROLASE"/>
    <property type="match status" value="1"/>
</dbReference>
<evidence type="ECO:0000256" key="2">
    <source>
        <dbReference type="ARBA" id="ARBA00001946"/>
    </source>
</evidence>
<organism evidence="8 9">
    <name type="scientific">Rhipicephalus microplus</name>
    <name type="common">Cattle tick</name>
    <name type="synonym">Boophilus microplus</name>
    <dbReference type="NCBI Taxonomy" id="6941"/>
    <lineage>
        <taxon>Eukaryota</taxon>
        <taxon>Metazoa</taxon>
        <taxon>Ecdysozoa</taxon>
        <taxon>Arthropoda</taxon>
        <taxon>Chelicerata</taxon>
        <taxon>Arachnida</taxon>
        <taxon>Acari</taxon>
        <taxon>Parasitiformes</taxon>
        <taxon>Ixodida</taxon>
        <taxon>Ixodoidea</taxon>
        <taxon>Ixodidae</taxon>
        <taxon>Rhipicephalinae</taxon>
        <taxon>Rhipicephalus</taxon>
        <taxon>Boophilus</taxon>
    </lineage>
</organism>
<dbReference type="CDD" id="cd03426">
    <property type="entry name" value="NUDIX_CoAse_Nudt7"/>
    <property type="match status" value="1"/>
</dbReference>
<dbReference type="AlphaFoldDB" id="A0A9J6E973"/>
<sequence length="291" mass="32225">MAIRDCVRIRRMLGAATLSHRSALRLSTSSSSSAISQPALGDAFARPKLQSCLENIKKLKLGTAQPARPDTEIPRSSILIPLCTSGGGKPSVLFTLRSSRLLRHKGYVCFPGGMEHAEDIDPVDTALRETEEELGVSRSKVEVLGTFPTFYNPRDKLSMTVVLAMLGESGRDIDLDVDLNVNDAEVQLAFVRTLEELCEKSNLRYTQFRGRRGTLNGGDYAMPVFLAGQFKVWGLTAMVLNAFLKTLLPDAYHHEVRCSVLKKSLYIKELILQGFVTGRFLSTQRCLVSWS</sequence>
<dbReference type="SUPFAM" id="SSF55811">
    <property type="entry name" value="Nudix"/>
    <property type="match status" value="1"/>
</dbReference>
<dbReference type="PROSITE" id="PS51462">
    <property type="entry name" value="NUDIX"/>
    <property type="match status" value="1"/>
</dbReference>
<keyword evidence="4" id="KW-0378">Hydrolase</keyword>
<dbReference type="GO" id="GO:0046872">
    <property type="term" value="F:metal ion binding"/>
    <property type="evidence" value="ECO:0007669"/>
    <property type="project" value="UniProtKB-KW"/>
</dbReference>
<dbReference type="InterPro" id="IPR000086">
    <property type="entry name" value="NUDIX_hydrolase_dom"/>
</dbReference>
<reference evidence="8" key="2">
    <citation type="submission" date="2021-09" db="EMBL/GenBank/DDBJ databases">
        <authorList>
            <person name="Jia N."/>
            <person name="Wang J."/>
            <person name="Shi W."/>
            <person name="Du L."/>
            <person name="Sun Y."/>
            <person name="Zhan W."/>
            <person name="Jiang J."/>
            <person name="Wang Q."/>
            <person name="Zhang B."/>
            <person name="Ji P."/>
            <person name="Sakyi L.B."/>
            <person name="Cui X."/>
            <person name="Yuan T."/>
            <person name="Jiang B."/>
            <person name="Yang W."/>
            <person name="Lam T.T.-Y."/>
            <person name="Chang Q."/>
            <person name="Ding S."/>
            <person name="Wang X."/>
            <person name="Zhu J."/>
            <person name="Ruan X."/>
            <person name="Zhao L."/>
            <person name="Wei J."/>
            <person name="Que T."/>
            <person name="Du C."/>
            <person name="Cheng J."/>
            <person name="Dai P."/>
            <person name="Han X."/>
            <person name="Huang E."/>
            <person name="Gao Y."/>
            <person name="Liu J."/>
            <person name="Shao H."/>
            <person name="Ye R."/>
            <person name="Li L."/>
            <person name="Wei W."/>
            <person name="Wang X."/>
            <person name="Wang C."/>
            <person name="Huo Q."/>
            <person name="Li W."/>
            <person name="Guo W."/>
            <person name="Chen H."/>
            <person name="Chen S."/>
            <person name="Zhou L."/>
            <person name="Zhou L."/>
            <person name="Ni X."/>
            <person name="Tian J."/>
            <person name="Zhou Y."/>
            <person name="Sheng Y."/>
            <person name="Liu T."/>
            <person name="Pan Y."/>
            <person name="Xia L."/>
            <person name="Li J."/>
            <person name="Zhao F."/>
            <person name="Cao W."/>
        </authorList>
    </citation>
    <scope>NUCLEOTIDE SEQUENCE</scope>
    <source>
        <strain evidence="8">Rmic-2018</strain>
        <tissue evidence="8">Larvae</tissue>
    </source>
</reference>
<dbReference type="EMBL" id="JABSTU010000005">
    <property type="protein sequence ID" value="KAH8030648.1"/>
    <property type="molecule type" value="Genomic_DNA"/>
</dbReference>
<dbReference type="VEuPathDB" id="VectorBase:LOC119164510"/>
<protein>
    <recommendedName>
        <fullName evidence="7">Nudix hydrolase domain-containing protein</fullName>
    </recommendedName>
</protein>